<dbReference type="Proteomes" id="UP000826271">
    <property type="component" value="Unassembled WGS sequence"/>
</dbReference>
<dbReference type="Pfam" id="PF05705">
    <property type="entry name" value="DUF829"/>
    <property type="match status" value="1"/>
</dbReference>
<proteinExistence type="predicted"/>
<evidence type="ECO:0000256" key="1">
    <source>
        <dbReference type="SAM" id="MobiDB-lite"/>
    </source>
</evidence>
<feature type="compositionally biased region" description="Polar residues" evidence="1">
    <location>
        <begin position="358"/>
        <end position="369"/>
    </location>
</feature>
<protein>
    <submittedName>
        <fullName evidence="2">Uncharacterized protein</fullName>
    </submittedName>
</protein>
<name>A0AAV6WHM1_9LAMI</name>
<reference evidence="2" key="1">
    <citation type="submission" date="2019-10" db="EMBL/GenBank/DDBJ databases">
        <authorList>
            <person name="Zhang R."/>
            <person name="Pan Y."/>
            <person name="Wang J."/>
            <person name="Ma R."/>
            <person name="Yu S."/>
        </authorList>
    </citation>
    <scope>NUCLEOTIDE SEQUENCE</scope>
    <source>
        <strain evidence="2">LA-IB0</strain>
        <tissue evidence="2">Leaf</tissue>
    </source>
</reference>
<organism evidence="2 3">
    <name type="scientific">Buddleja alternifolia</name>
    <dbReference type="NCBI Taxonomy" id="168488"/>
    <lineage>
        <taxon>Eukaryota</taxon>
        <taxon>Viridiplantae</taxon>
        <taxon>Streptophyta</taxon>
        <taxon>Embryophyta</taxon>
        <taxon>Tracheophyta</taxon>
        <taxon>Spermatophyta</taxon>
        <taxon>Magnoliopsida</taxon>
        <taxon>eudicotyledons</taxon>
        <taxon>Gunneridae</taxon>
        <taxon>Pentapetalae</taxon>
        <taxon>asterids</taxon>
        <taxon>lamiids</taxon>
        <taxon>Lamiales</taxon>
        <taxon>Scrophulariaceae</taxon>
        <taxon>Buddlejeae</taxon>
        <taxon>Buddleja</taxon>
    </lineage>
</organism>
<dbReference type="EMBL" id="WHWC01000015">
    <property type="protein sequence ID" value="KAG8368345.1"/>
    <property type="molecule type" value="Genomic_DNA"/>
</dbReference>
<dbReference type="InterPro" id="IPR008547">
    <property type="entry name" value="DUF829_TMEM53"/>
</dbReference>
<dbReference type="PANTHER" id="PTHR12265">
    <property type="entry name" value="TRANSMEMBRANE PROTEIN 53"/>
    <property type="match status" value="1"/>
</dbReference>
<keyword evidence="3" id="KW-1185">Reference proteome</keyword>
<dbReference type="PANTHER" id="PTHR12265:SF9">
    <property type="entry name" value="DUF829 DOMAIN PROTEIN"/>
    <property type="match status" value="1"/>
</dbReference>
<evidence type="ECO:0000313" key="2">
    <source>
        <dbReference type="EMBL" id="KAG8368345.1"/>
    </source>
</evidence>
<sequence length="437" mass="48972">MSSGGRFYWARNRGEEFKSRGIIVIFAWISISDVRLKDFIRLYSSLGWSCLVCRSDYLNPYIPERATSLAFSLLDELIKELRHGLCPVVLAAVSGGSKACMYKVLQLLLMELVHFCMVKLHMVKLQKYSLFILDLAFIQLMQIIEGCSEVELSLEDSRLVASCISGQIYDSDPIEFTTDLGARFALNRSILKIPGSSKLISLFAKGVTSSLDALFITRFASQRAEYWQTLYSSVGLGAPFLILCSESDDMAPFSVLCNFAKHLQDVGGNAKIVKWSTSAQVGHQKHRSVQYASAISELLNQAVSVFAEKIQKLGGKSCMDDIHHEMSDMICDLQNAAVNSNKSFRRVAIGPNDHFFLPSSSEHQNNSRDFGSPQEERKERLPHRASPCMSANSVLGQILFDVCVPKNVEGWCLNVEPFISGWRRSPFNGIKHRRSRL</sequence>
<gene>
    <name evidence="2" type="ORF">BUALT_Bualt15G0035900</name>
</gene>
<dbReference type="AlphaFoldDB" id="A0AAV6WHM1"/>
<accession>A0AAV6WHM1</accession>
<feature type="region of interest" description="Disordered" evidence="1">
    <location>
        <begin position="356"/>
        <end position="384"/>
    </location>
</feature>
<evidence type="ECO:0000313" key="3">
    <source>
        <dbReference type="Proteomes" id="UP000826271"/>
    </source>
</evidence>
<comment type="caution">
    <text evidence="2">The sequence shown here is derived from an EMBL/GenBank/DDBJ whole genome shotgun (WGS) entry which is preliminary data.</text>
</comment>